<proteinExistence type="predicted"/>
<gene>
    <name evidence="1" type="ORF">TRIATDRAFT_311696</name>
</gene>
<accession>G9P463</accession>
<dbReference type="Proteomes" id="UP000005426">
    <property type="component" value="Unassembled WGS sequence"/>
</dbReference>
<dbReference type="EMBL" id="ABDG02000027">
    <property type="protein sequence ID" value="EHK41118.1"/>
    <property type="molecule type" value="Genomic_DNA"/>
</dbReference>
<name>G9P463_HYPAI</name>
<keyword evidence="2" id="KW-1185">Reference proteome</keyword>
<comment type="caution">
    <text evidence="1">The sequence shown here is derived from an EMBL/GenBank/DDBJ whole genome shotgun (WGS) entry which is preliminary data.</text>
</comment>
<protein>
    <submittedName>
        <fullName evidence="1">Uncharacterized protein</fullName>
    </submittedName>
</protein>
<dbReference type="OrthoDB" id="4899249at2759"/>
<evidence type="ECO:0000313" key="1">
    <source>
        <dbReference type="EMBL" id="EHK41118.1"/>
    </source>
</evidence>
<organism evidence="1 2">
    <name type="scientific">Hypocrea atroviridis (strain ATCC 20476 / IMI 206040)</name>
    <name type="common">Trichoderma atroviride</name>
    <dbReference type="NCBI Taxonomy" id="452589"/>
    <lineage>
        <taxon>Eukaryota</taxon>
        <taxon>Fungi</taxon>
        <taxon>Dikarya</taxon>
        <taxon>Ascomycota</taxon>
        <taxon>Pezizomycotina</taxon>
        <taxon>Sordariomycetes</taxon>
        <taxon>Hypocreomycetidae</taxon>
        <taxon>Hypocreales</taxon>
        <taxon>Hypocreaceae</taxon>
        <taxon>Trichoderma</taxon>
    </lineage>
</organism>
<evidence type="ECO:0000313" key="2">
    <source>
        <dbReference type="Proteomes" id="UP000005426"/>
    </source>
</evidence>
<reference evidence="1 2" key="1">
    <citation type="journal article" date="2011" name="Genome Biol.">
        <title>Comparative genome sequence analysis underscores mycoparasitism as the ancestral life style of Trichoderma.</title>
        <authorList>
            <person name="Kubicek C.P."/>
            <person name="Herrera-Estrella A."/>
            <person name="Seidl-Seiboth V."/>
            <person name="Martinez D.A."/>
            <person name="Druzhinina I.S."/>
            <person name="Thon M."/>
            <person name="Zeilinger S."/>
            <person name="Casas-Flores S."/>
            <person name="Horwitz B.A."/>
            <person name="Mukherjee P.K."/>
            <person name="Mukherjee M."/>
            <person name="Kredics L."/>
            <person name="Alcaraz L.D."/>
            <person name="Aerts A."/>
            <person name="Antal Z."/>
            <person name="Atanasova L."/>
            <person name="Cervantes-Badillo M.G."/>
            <person name="Challacombe J."/>
            <person name="Chertkov O."/>
            <person name="McCluskey K."/>
            <person name="Coulpier F."/>
            <person name="Deshpande N."/>
            <person name="von Doehren H."/>
            <person name="Ebbole D.J."/>
            <person name="Esquivel-Naranjo E.U."/>
            <person name="Fekete E."/>
            <person name="Flipphi M."/>
            <person name="Glaser F."/>
            <person name="Gomez-Rodriguez E.Y."/>
            <person name="Gruber S."/>
            <person name="Han C."/>
            <person name="Henrissat B."/>
            <person name="Hermosa R."/>
            <person name="Hernandez-Onate M."/>
            <person name="Karaffa L."/>
            <person name="Kosti I."/>
            <person name="Le Crom S."/>
            <person name="Lindquist E."/>
            <person name="Lucas S."/>
            <person name="Luebeck M."/>
            <person name="Luebeck P.S."/>
            <person name="Margeot A."/>
            <person name="Metz B."/>
            <person name="Misra M."/>
            <person name="Nevalainen H."/>
            <person name="Omann M."/>
            <person name="Packer N."/>
            <person name="Perrone G."/>
            <person name="Uresti-Rivera E.E."/>
            <person name="Salamov A."/>
            <person name="Schmoll M."/>
            <person name="Seiboth B."/>
            <person name="Shapiro H."/>
            <person name="Sukno S."/>
            <person name="Tamayo-Ramos J.A."/>
            <person name="Tisch D."/>
            <person name="Wiest A."/>
            <person name="Wilkinson H.H."/>
            <person name="Zhang M."/>
            <person name="Coutinho P.M."/>
            <person name="Kenerley C.M."/>
            <person name="Monte E."/>
            <person name="Baker S.E."/>
            <person name="Grigoriev I.V."/>
        </authorList>
    </citation>
    <scope>NUCLEOTIDE SEQUENCE [LARGE SCALE GENOMIC DNA]</scope>
    <source>
        <strain evidence="2">ATCC 20476 / IMI 206040</strain>
    </source>
</reference>
<dbReference type="AlphaFoldDB" id="G9P463"/>
<sequence length="294" mass="33051">MDQELTGARMPFDMRLHVPPMAQACYAADHYHAMKRLVAEGYITIKPNAKLRLGPRGLWEAEGQSPLAETTSREESPLESYISAETVKPRTLLGSNHSHGDRVCGRSWEGQVHILILMSQMNGILATEHYNAHPAWTRLQENPSRIDWTAKALKLAIMQANKEELEDWDAFNVTRAYFTDSSPEFGHVASVDALVEAFCHFCGHPTSGPFFPGGTLGDKDMEAQRVKALKQVAQTKDPSNAAAIMHYITLVRIARDSRQVGPDIFPAMEDLYDHLAAMIHKRRLGDRMMELTRR</sequence>
<dbReference type="HOGENOM" id="CLU_946846_0_0_1"/>